<feature type="transmembrane region" description="Helical" evidence="4">
    <location>
        <begin position="53"/>
        <end position="75"/>
    </location>
</feature>
<dbReference type="InterPro" id="IPR056413">
    <property type="entry name" value="TPR_CcmH_CycH"/>
</dbReference>
<keyword evidence="4" id="KW-0812">Transmembrane</keyword>
<dbReference type="STRING" id="1179155.CF67_04165"/>
<evidence type="ECO:0000256" key="4">
    <source>
        <dbReference type="SAM" id="Phobius"/>
    </source>
</evidence>
<proteinExistence type="predicted"/>
<dbReference type="GO" id="GO:0017004">
    <property type="term" value="P:cytochrome complex assembly"/>
    <property type="evidence" value="ECO:0007669"/>
    <property type="project" value="UniProtKB-KW"/>
</dbReference>
<keyword evidence="1" id="KW-0677">Repeat</keyword>
<evidence type="ECO:0000256" key="2">
    <source>
        <dbReference type="ARBA" id="ARBA00022748"/>
    </source>
</evidence>
<evidence type="ECO:0000256" key="3">
    <source>
        <dbReference type="ARBA" id="ARBA00022803"/>
    </source>
</evidence>
<dbReference type="GO" id="GO:0005886">
    <property type="term" value="C:plasma membrane"/>
    <property type="evidence" value="ECO:0007669"/>
    <property type="project" value="TreeGrafter"/>
</dbReference>
<gene>
    <name evidence="6" type="primary">ccmH</name>
    <name evidence="6" type="ORF">CF67_04165</name>
</gene>
<keyword evidence="4" id="KW-1133">Transmembrane helix</keyword>
<dbReference type="InterPro" id="IPR011990">
    <property type="entry name" value="TPR-like_helical_dom_sf"/>
</dbReference>
<evidence type="ECO:0000313" key="7">
    <source>
        <dbReference type="Proteomes" id="UP000053784"/>
    </source>
</evidence>
<dbReference type="PANTHER" id="PTHR47870:SF1">
    <property type="entry name" value="CYTOCHROME C-TYPE BIOGENESIS PROTEIN CCMH"/>
    <property type="match status" value="1"/>
</dbReference>
<dbReference type="SUPFAM" id="SSF48452">
    <property type="entry name" value="TPR-like"/>
    <property type="match status" value="1"/>
</dbReference>
<dbReference type="InterPro" id="IPR051263">
    <property type="entry name" value="C-type_cytochrome_biogenesis"/>
</dbReference>
<dbReference type="AlphaFoldDB" id="A0A084CMY0"/>
<accession>A0A084CMY0</accession>
<evidence type="ECO:0000313" key="6">
    <source>
        <dbReference type="EMBL" id="KEY91159.1"/>
    </source>
</evidence>
<evidence type="ECO:0000256" key="1">
    <source>
        <dbReference type="ARBA" id="ARBA00022737"/>
    </source>
</evidence>
<keyword evidence="7" id="KW-1185">Reference proteome</keyword>
<sequence length="198" mass="22803">MLFWITSIALILFSSFLLILAIIKQKKTYDCKLLIKESQVLTQTLEKKEQETVVWPVWVLVLSILLMVIFSYGMYAKFGAASKVLDWKKVSDNLPKLSKKIVLDGISSLTDDEMRDFMLSLRTRLHHQAEDVAGWVLLSSIALMNHDLQTSIDAMKRAYVLEPENVDVKSSYARVLMLSQNNLDRNRAHMLFSQLHQK</sequence>
<keyword evidence="4" id="KW-0472">Membrane</keyword>
<dbReference type="Pfam" id="PF23914">
    <property type="entry name" value="TPR_CcmH_CycH"/>
    <property type="match status" value="1"/>
</dbReference>
<keyword evidence="3" id="KW-0802">TPR repeat</keyword>
<feature type="domain" description="Cytochrome c-type biogenesis protein H TPR" evidence="5">
    <location>
        <begin position="83"/>
        <end position="197"/>
    </location>
</feature>
<dbReference type="Proteomes" id="UP000053784">
    <property type="component" value="Unassembled WGS sequence"/>
</dbReference>
<dbReference type="PANTHER" id="PTHR47870">
    <property type="entry name" value="CYTOCHROME C-TYPE BIOGENESIS PROTEIN CCMH"/>
    <property type="match status" value="1"/>
</dbReference>
<dbReference type="OrthoDB" id="9776053at2"/>
<comment type="caution">
    <text evidence="6">The sequence shown here is derived from an EMBL/GenBank/DDBJ whole genome shotgun (WGS) entry which is preliminary data.</text>
</comment>
<evidence type="ECO:0000259" key="5">
    <source>
        <dbReference type="Pfam" id="PF23914"/>
    </source>
</evidence>
<reference evidence="6 7" key="1">
    <citation type="submission" date="2014-03" db="EMBL/GenBank/DDBJ databases">
        <title>Selection and divergence in the genomes of co-occurring obligate luminous symbionts with specific hosts.</title>
        <authorList>
            <person name="Hendry T.A."/>
            <person name="de Wet J.R."/>
            <person name="Dunlap P.V."/>
        </authorList>
    </citation>
    <scope>NUCLEOTIDE SEQUENCE [LARGE SCALE GENOMIC DNA]</scope>
    <source>
        <strain evidence="6 7">Ppalp.1</strain>
    </source>
</reference>
<name>A0A084CMY0_9GAMM</name>
<keyword evidence="2" id="KW-0201">Cytochrome c-type biogenesis</keyword>
<feature type="transmembrane region" description="Helical" evidence="4">
    <location>
        <begin position="6"/>
        <end position="23"/>
    </location>
</feature>
<dbReference type="RefSeq" id="WP_052538105.1">
    <property type="nucleotide sequence ID" value="NZ_JGVK01000027.1"/>
</dbReference>
<protein>
    <submittedName>
        <fullName evidence="6">Cytochrome c-type biogenesis protein H</fullName>
    </submittedName>
</protein>
<dbReference type="EMBL" id="JGVK01000027">
    <property type="protein sequence ID" value="KEY91159.1"/>
    <property type="molecule type" value="Genomic_DNA"/>
</dbReference>
<dbReference type="eggNOG" id="COG4235">
    <property type="taxonomic scope" value="Bacteria"/>
</dbReference>
<dbReference type="Gene3D" id="1.25.40.10">
    <property type="entry name" value="Tetratricopeptide repeat domain"/>
    <property type="match status" value="1"/>
</dbReference>
<organism evidence="6 7">
    <name type="scientific">Candidatus Photodesmus blepharonis</name>
    <dbReference type="NCBI Taxonomy" id="1179155"/>
    <lineage>
        <taxon>Bacteria</taxon>
        <taxon>Pseudomonadati</taxon>
        <taxon>Pseudomonadota</taxon>
        <taxon>Gammaproteobacteria</taxon>
        <taxon>Vibrionales</taxon>
        <taxon>Vibrionaceae</taxon>
        <taxon>Candidatus Photodesmus</taxon>
    </lineage>
</organism>